<dbReference type="Gene3D" id="6.20.210.20">
    <property type="entry name" value="THAP domain"/>
    <property type="match status" value="1"/>
</dbReference>
<evidence type="ECO:0000256" key="1">
    <source>
        <dbReference type="ARBA" id="ARBA00022723"/>
    </source>
</evidence>
<name>A0A8C5LMI6_9ANUR</name>
<dbReference type="InterPro" id="IPR052224">
    <property type="entry name" value="THAP_domain_protein"/>
</dbReference>
<evidence type="ECO:0000256" key="3">
    <source>
        <dbReference type="ARBA" id="ARBA00022833"/>
    </source>
</evidence>
<reference evidence="8" key="1">
    <citation type="submission" date="2025-08" db="UniProtKB">
        <authorList>
            <consortium name="Ensembl"/>
        </authorList>
    </citation>
    <scope>IDENTIFICATION</scope>
</reference>
<evidence type="ECO:0000313" key="9">
    <source>
        <dbReference type="Proteomes" id="UP000694569"/>
    </source>
</evidence>
<dbReference type="Ensembl" id="ENSLLET00000002450.1">
    <property type="protein sequence ID" value="ENSLLEP00000002349.1"/>
    <property type="gene ID" value="ENSLLEG00000001524.1"/>
</dbReference>
<keyword evidence="9" id="KW-1185">Reference proteome</keyword>
<evidence type="ECO:0000256" key="4">
    <source>
        <dbReference type="ARBA" id="ARBA00023125"/>
    </source>
</evidence>
<dbReference type="InterPro" id="IPR038441">
    <property type="entry name" value="THAP_Znf_sf"/>
</dbReference>
<keyword evidence="1" id="KW-0479">Metal-binding</keyword>
<feature type="domain" description="THAP-type" evidence="7">
    <location>
        <begin position="6"/>
        <end position="92"/>
    </location>
</feature>
<dbReference type="GO" id="GO:0008270">
    <property type="term" value="F:zinc ion binding"/>
    <property type="evidence" value="ECO:0007669"/>
    <property type="project" value="UniProtKB-KW"/>
</dbReference>
<dbReference type="GO" id="GO:0003677">
    <property type="term" value="F:DNA binding"/>
    <property type="evidence" value="ECO:0007669"/>
    <property type="project" value="UniProtKB-UniRule"/>
</dbReference>
<keyword evidence="2 5" id="KW-0863">Zinc-finger</keyword>
<dbReference type="Pfam" id="PF05485">
    <property type="entry name" value="THAP"/>
    <property type="match status" value="1"/>
</dbReference>
<evidence type="ECO:0000256" key="6">
    <source>
        <dbReference type="SAM" id="MobiDB-lite"/>
    </source>
</evidence>
<dbReference type="PANTHER" id="PTHR46927:SF3">
    <property type="entry name" value="THAP-TYPE DOMAIN-CONTAINING PROTEIN"/>
    <property type="match status" value="1"/>
</dbReference>
<dbReference type="PANTHER" id="PTHR46927">
    <property type="entry name" value="AGAP005574-PA"/>
    <property type="match status" value="1"/>
</dbReference>
<organism evidence="8 9">
    <name type="scientific">Leptobrachium leishanense</name>
    <name type="common">Leishan spiny toad</name>
    <dbReference type="NCBI Taxonomy" id="445787"/>
    <lineage>
        <taxon>Eukaryota</taxon>
        <taxon>Metazoa</taxon>
        <taxon>Chordata</taxon>
        <taxon>Craniata</taxon>
        <taxon>Vertebrata</taxon>
        <taxon>Euteleostomi</taxon>
        <taxon>Amphibia</taxon>
        <taxon>Batrachia</taxon>
        <taxon>Anura</taxon>
        <taxon>Pelobatoidea</taxon>
        <taxon>Megophryidae</taxon>
        <taxon>Leptobrachium</taxon>
    </lineage>
</organism>
<keyword evidence="4 5" id="KW-0238">DNA-binding</keyword>
<dbReference type="InterPro" id="IPR006612">
    <property type="entry name" value="THAP_Znf"/>
</dbReference>
<protein>
    <recommendedName>
        <fullName evidence="7">THAP-type domain-containing protein</fullName>
    </recommendedName>
</protein>
<evidence type="ECO:0000259" key="7">
    <source>
        <dbReference type="PROSITE" id="PS50950"/>
    </source>
</evidence>
<evidence type="ECO:0000313" key="8">
    <source>
        <dbReference type="Ensembl" id="ENSLLEP00000002349.1"/>
    </source>
</evidence>
<dbReference type="Proteomes" id="UP000694569">
    <property type="component" value="Unplaced"/>
</dbReference>
<feature type="region of interest" description="Disordered" evidence="6">
    <location>
        <begin position="181"/>
        <end position="202"/>
    </location>
</feature>
<proteinExistence type="predicted"/>
<accession>A0A8C5LMI6</accession>
<dbReference type="AlphaFoldDB" id="A0A8C5LMI6"/>
<reference evidence="8" key="2">
    <citation type="submission" date="2025-09" db="UniProtKB">
        <authorList>
            <consortium name="Ensembl"/>
        </authorList>
    </citation>
    <scope>IDENTIFICATION</scope>
</reference>
<dbReference type="SMART" id="SM00980">
    <property type="entry name" value="THAP"/>
    <property type="match status" value="1"/>
</dbReference>
<dbReference type="SMART" id="SM00692">
    <property type="entry name" value="DM3"/>
    <property type="match status" value="1"/>
</dbReference>
<feature type="compositionally biased region" description="Polar residues" evidence="6">
    <location>
        <begin position="192"/>
        <end position="202"/>
    </location>
</feature>
<evidence type="ECO:0000256" key="2">
    <source>
        <dbReference type="ARBA" id="ARBA00022771"/>
    </source>
</evidence>
<dbReference type="PROSITE" id="PS50950">
    <property type="entry name" value="ZF_THAP"/>
    <property type="match status" value="1"/>
</dbReference>
<sequence length="202" mass="23457">MHTRTIKWRSCACFYYCCKFINIIFNKPSIFHRFPINNPYRLSAWATAIKLEAWKPSGSSRICSDHFTDKDYVHRSGGTVPRLRVDAVPSVFIKHSEHLEEMIASENEIKRKTHMQPNPQPEILDHTYYAVQNISNKSSPCRSLSIVNLRRRVKTLQRQTQRQRHTLKKLCQVIAELKTKNTHDHDPGSLNLVIQPSSYGSP</sequence>
<dbReference type="OrthoDB" id="5982876at2759"/>
<keyword evidence="3" id="KW-0862">Zinc</keyword>
<evidence type="ECO:0000256" key="5">
    <source>
        <dbReference type="PROSITE-ProRule" id="PRU00309"/>
    </source>
</evidence>
<dbReference type="SUPFAM" id="SSF57716">
    <property type="entry name" value="Glucocorticoid receptor-like (DNA-binding domain)"/>
    <property type="match status" value="1"/>
</dbReference>